<evidence type="ECO:0000256" key="1">
    <source>
        <dbReference type="ARBA" id="ARBA00004173"/>
    </source>
</evidence>
<protein>
    <submittedName>
        <fullName evidence="6">Uncharacterized protein</fullName>
    </submittedName>
</protein>
<dbReference type="InterPro" id="IPR011990">
    <property type="entry name" value="TPR-like_helical_dom_sf"/>
</dbReference>
<keyword evidence="3" id="KW-0809">Transit peptide</keyword>
<evidence type="ECO:0000256" key="2">
    <source>
        <dbReference type="ARBA" id="ARBA00022737"/>
    </source>
</evidence>
<comment type="caution">
    <text evidence="6">The sequence shown here is derived from an EMBL/GenBank/DDBJ whole genome shotgun (WGS) entry which is preliminary data.</text>
</comment>
<dbReference type="Pfam" id="PF12921">
    <property type="entry name" value="ATP13"/>
    <property type="match status" value="1"/>
</dbReference>
<evidence type="ECO:0000313" key="7">
    <source>
        <dbReference type="Proteomes" id="UP000237631"/>
    </source>
</evidence>
<dbReference type="AlphaFoldDB" id="A0A2S6CBX3"/>
<keyword evidence="2" id="KW-0677">Repeat</keyword>
<dbReference type="EMBL" id="PNEN01000499">
    <property type="protein sequence ID" value="PPJ57219.1"/>
    <property type="molecule type" value="Genomic_DNA"/>
</dbReference>
<dbReference type="PANTHER" id="PTHR47939">
    <property type="entry name" value="MEMBRANE-ASSOCIATED SALT-INDUCIBLE PROTEIN-LIKE"/>
    <property type="match status" value="1"/>
</dbReference>
<evidence type="ECO:0000313" key="6">
    <source>
        <dbReference type="EMBL" id="PPJ57219.1"/>
    </source>
</evidence>
<dbReference type="InterPro" id="IPR024319">
    <property type="entry name" value="ATPase_expression_mit"/>
</dbReference>
<dbReference type="Proteomes" id="UP000237631">
    <property type="component" value="Unassembled WGS sequence"/>
</dbReference>
<dbReference type="OrthoDB" id="185373at2759"/>
<reference evidence="7" key="1">
    <citation type="journal article" date="2017" name="bioRxiv">
        <title>Conservation of a gene cluster reveals novel cercosporin biosynthetic mechanisms and extends production to the genus Colletotrichum.</title>
        <authorList>
            <person name="de Jonge R."/>
            <person name="Ebert M.K."/>
            <person name="Huitt-Roehl C.R."/>
            <person name="Pal P."/>
            <person name="Suttle J.C."/>
            <person name="Spanner R.E."/>
            <person name="Neubauer J.D."/>
            <person name="Jurick W.M.II."/>
            <person name="Stott K.A."/>
            <person name="Secor G.A."/>
            <person name="Thomma B.P.H.J."/>
            <person name="Van de Peer Y."/>
            <person name="Townsend C.A."/>
            <person name="Bolton M.D."/>
        </authorList>
    </citation>
    <scope>NUCLEOTIDE SEQUENCE [LARGE SCALE GENOMIC DNA]</scope>
    <source>
        <strain evidence="7">CBS538.71</strain>
    </source>
</reference>
<comment type="subcellular location">
    <subcellularLocation>
        <location evidence="1">Mitochondrion</location>
    </subcellularLocation>
</comment>
<organism evidence="6 7">
    <name type="scientific">Cercospora berteroae</name>
    <dbReference type="NCBI Taxonomy" id="357750"/>
    <lineage>
        <taxon>Eukaryota</taxon>
        <taxon>Fungi</taxon>
        <taxon>Dikarya</taxon>
        <taxon>Ascomycota</taxon>
        <taxon>Pezizomycotina</taxon>
        <taxon>Dothideomycetes</taxon>
        <taxon>Dothideomycetidae</taxon>
        <taxon>Mycosphaerellales</taxon>
        <taxon>Mycosphaerellaceae</taxon>
        <taxon>Cercospora</taxon>
    </lineage>
</organism>
<keyword evidence="4" id="KW-0496">Mitochondrion</keyword>
<dbReference type="Gene3D" id="1.25.40.10">
    <property type="entry name" value="Tetratricopeptide repeat domain"/>
    <property type="match status" value="1"/>
</dbReference>
<dbReference type="InterPro" id="IPR050667">
    <property type="entry name" value="PPR-containing_protein"/>
</dbReference>
<feature type="compositionally biased region" description="Basic and acidic residues" evidence="5">
    <location>
        <begin position="85"/>
        <end position="101"/>
    </location>
</feature>
<dbReference type="PANTHER" id="PTHR47939:SF13">
    <property type="entry name" value="OS03G0201400 PROTEIN"/>
    <property type="match status" value="1"/>
</dbReference>
<evidence type="ECO:0000256" key="5">
    <source>
        <dbReference type="SAM" id="MobiDB-lite"/>
    </source>
</evidence>
<dbReference type="Pfam" id="PF13812">
    <property type="entry name" value="PPR_3"/>
    <property type="match status" value="1"/>
</dbReference>
<name>A0A2S6CBX3_9PEZI</name>
<proteinExistence type="predicted"/>
<dbReference type="InterPro" id="IPR002885">
    <property type="entry name" value="PPR_rpt"/>
</dbReference>
<feature type="region of interest" description="Disordered" evidence="5">
    <location>
        <begin position="85"/>
        <end position="106"/>
    </location>
</feature>
<dbReference type="STRING" id="357750.A0A2S6CBX3"/>
<accession>A0A2S6CBX3</accession>
<sequence>MNPLLVRLGQLESRRAVQTFRTSGSTKKGHWVCAECRAHKQRRGYSDDSLRWLGSNGSEEQAAQEKSRAPWGLQREHTISVRRVESGGLRSGERNQDERAARTSGVEADFFDRNEASNVGAQEMQHGSESATKAEYLWERFEQDPPEHSLHTPDIDDATPETSIPKDSLLSVDYKTELPLALSRRSVDLTIRCLFSAAQQHDFEFISAIPAPMFSAIINLVQPGDFLERLADAHMDISNAMAEHMRVAKMREIAFDYNRVILRTLKIRRVGGKTPSLEDYTTLLRSARTLRSFKSANTAWQSMVKDGIHPTTQCFNYYMASMVWNGWHNAGMRRKARVVPYTMMKRAAPKTRDTFRFGNYRIGNSGIKEKTMKTFSEMLAFGAVADVESFRILITACAREGDIKTVNAMLHRVWGIDVQAIMESRDEVSIAPTDFSDNPSMQPNEGLLSTLAHAFGVNNDLPTALRVVDFVARHYRLDITRETWDALLEWTYVLTDKDSPGRLPWASVTSLWNTMMGPPYSIRPTLVMYNRLISNLADGNMTILMFDRMNEALPLAQEDEEAARAARDRFIAALQEQQAEEVVEQVRREWEYARLIQRRNDFWLRNWIRMLLISINQQKSAMSASKAEQLLEIPRLLWHWRRFASDSPRYETATGFVEIELRDDQDRQDGAAAYANILEVMTQLKLQSRRYVGDTWLIDHEESEEIKRHMEKRRRMRRALIANGHDRKLIETSIPKYSAVVGELEDAKSLEL</sequence>
<keyword evidence="7" id="KW-1185">Reference proteome</keyword>
<gene>
    <name evidence="6" type="ORF">CBER1_02834</name>
</gene>
<evidence type="ECO:0000256" key="4">
    <source>
        <dbReference type="ARBA" id="ARBA00023128"/>
    </source>
</evidence>
<evidence type="ECO:0000256" key="3">
    <source>
        <dbReference type="ARBA" id="ARBA00022946"/>
    </source>
</evidence>
<dbReference type="GO" id="GO:0005739">
    <property type="term" value="C:mitochondrion"/>
    <property type="evidence" value="ECO:0007669"/>
    <property type="project" value="UniProtKB-SubCell"/>
</dbReference>